<organism evidence="11 12">
    <name type="scientific">Candidatus Desulfolinea nitratireducens</name>
    <dbReference type="NCBI Taxonomy" id="2841698"/>
    <lineage>
        <taxon>Bacteria</taxon>
        <taxon>Bacillati</taxon>
        <taxon>Chloroflexota</taxon>
        <taxon>Anaerolineae</taxon>
        <taxon>Anaerolineales</taxon>
        <taxon>Anaerolineales incertae sedis</taxon>
        <taxon>Candidatus Desulfolinea</taxon>
    </lineage>
</organism>
<dbReference type="GO" id="GO:0006261">
    <property type="term" value="P:DNA-templated DNA replication"/>
    <property type="evidence" value="ECO:0007669"/>
    <property type="project" value="TreeGrafter"/>
</dbReference>
<evidence type="ECO:0000313" key="12">
    <source>
        <dbReference type="Proteomes" id="UP000614469"/>
    </source>
</evidence>
<dbReference type="Proteomes" id="UP000614469">
    <property type="component" value="Unassembled WGS sequence"/>
</dbReference>
<gene>
    <name evidence="11" type="primary">holA</name>
    <name evidence="11" type="ORF">H8E29_01370</name>
</gene>
<dbReference type="InterPro" id="IPR005790">
    <property type="entry name" value="DNA_polIII_delta"/>
</dbReference>
<keyword evidence="3 11" id="KW-0808">Transferase</keyword>
<dbReference type="NCBIfam" id="TIGR01128">
    <property type="entry name" value="holA"/>
    <property type="match status" value="1"/>
</dbReference>
<proteinExistence type="inferred from homology"/>
<feature type="domain" description="DNA polymerase III delta subunit-like C-terminal" evidence="10">
    <location>
        <begin position="207"/>
        <end position="321"/>
    </location>
</feature>
<evidence type="ECO:0000256" key="2">
    <source>
        <dbReference type="ARBA" id="ARBA00017703"/>
    </source>
</evidence>
<dbReference type="InterPro" id="IPR008921">
    <property type="entry name" value="DNA_pol3_clamp-load_cplx_C"/>
</dbReference>
<dbReference type="EC" id="2.7.7.7" evidence="1"/>
<dbReference type="Gene3D" id="3.40.50.300">
    <property type="entry name" value="P-loop containing nucleotide triphosphate hydrolases"/>
    <property type="match status" value="1"/>
</dbReference>
<evidence type="ECO:0000313" key="11">
    <source>
        <dbReference type="EMBL" id="MBC8333890.1"/>
    </source>
</evidence>
<evidence type="ECO:0000259" key="10">
    <source>
        <dbReference type="Pfam" id="PF21694"/>
    </source>
</evidence>
<dbReference type="InterPro" id="IPR010372">
    <property type="entry name" value="DNA_pol3_delta_N"/>
</dbReference>
<dbReference type="InterPro" id="IPR048466">
    <property type="entry name" value="DNA_pol3_delta-like_C"/>
</dbReference>
<accession>A0A8J6NHG0</accession>
<keyword evidence="6" id="KW-0239">DNA-directed DNA polymerase</keyword>
<dbReference type="Pfam" id="PF06144">
    <property type="entry name" value="DNA_pol3_delta"/>
    <property type="match status" value="1"/>
</dbReference>
<dbReference type="SUPFAM" id="SSF48019">
    <property type="entry name" value="post-AAA+ oligomerization domain-like"/>
    <property type="match status" value="1"/>
</dbReference>
<keyword evidence="5" id="KW-0235">DNA replication</keyword>
<dbReference type="PANTHER" id="PTHR34388">
    <property type="entry name" value="DNA POLYMERASE III SUBUNIT DELTA"/>
    <property type="match status" value="1"/>
</dbReference>
<dbReference type="GO" id="GO:0009360">
    <property type="term" value="C:DNA polymerase III complex"/>
    <property type="evidence" value="ECO:0007669"/>
    <property type="project" value="InterPro"/>
</dbReference>
<dbReference type="GO" id="GO:0003677">
    <property type="term" value="F:DNA binding"/>
    <property type="evidence" value="ECO:0007669"/>
    <property type="project" value="InterPro"/>
</dbReference>
<dbReference type="Pfam" id="PF21694">
    <property type="entry name" value="DNA_pol3_delta_C"/>
    <property type="match status" value="1"/>
</dbReference>
<protein>
    <recommendedName>
        <fullName evidence="2">DNA polymerase III subunit delta</fullName>
        <ecNumber evidence="1">2.7.7.7</ecNumber>
    </recommendedName>
</protein>
<reference evidence="11 12" key="1">
    <citation type="submission" date="2020-08" db="EMBL/GenBank/DDBJ databases">
        <title>Bridging the membrane lipid divide: bacteria of the FCB group superphylum have the potential to synthesize archaeal ether lipids.</title>
        <authorList>
            <person name="Villanueva L."/>
            <person name="Von Meijenfeldt F.A.B."/>
            <person name="Westbye A.B."/>
            <person name="Yadav S."/>
            <person name="Hopmans E.C."/>
            <person name="Dutilh B.E."/>
            <person name="Sinninghe Damste J.S."/>
        </authorList>
    </citation>
    <scope>NUCLEOTIDE SEQUENCE [LARGE SCALE GENOMIC DNA]</scope>
    <source>
        <strain evidence="11">NIOZ-UU36</strain>
    </source>
</reference>
<sequence length="324" mass="36649">MSEKTIRVLYLYGNDEFAISRRLQKVQQRVDKDGMNTSHLEARLAGMDELNLAVNSIPFLAERRLVLLEEPSARYPKVKGRKEFLAFLENVPPSTVLVLYEVIDEKKAAKHWLVKWADSANEIARTERFMLPKAWKTGEWTTRIQQETSQQGGEIESRAAARLAEMTGQNTRQAAQEITKLLTYVNFARPITLEDVELVSVSTAQGDIFALVDALGSNRGKEAQAMLHRLLDEQDPFSIFGMVVRQFRLLLLAREVIEKNGNVQGELKVHSFIAQKLASQARQFDLPTLEAIYRQLLVIDEQAKTSQATLDLSLDMFVMELAGG</sequence>
<evidence type="ECO:0000259" key="9">
    <source>
        <dbReference type="Pfam" id="PF06144"/>
    </source>
</evidence>
<evidence type="ECO:0000256" key="8">
    <source>
        <dbReference type="ARBA" id="ARBA00049244"/>
    </source>
</evidence>
<dbReference type="InterPro" id="IPR027417">
    <property type="entry name" value="P-loop_NTPase"/>
</dbReference>
<comment type="caution">
    <text evidence="11">The sequence shown here is derived from an EMBL/GenBank/DDBJ whole genome shotgun (WGS) entry which is preliminary data.</text>
</comment>
<dbReference type="AlphaFoldDB" id="A0A8J6NHG0"/>
<dbReference type="GO" id="GO:0003887">
    <property type="term" value="F:DNA-directed DNA polymerase activity"/>
    <property type="evidence" value="ECO:0007669"/>
    <property type="project" value="UniProtKB-KW"/>
</dbReference>
<dbReference type="EMBL" id="JACNJN010000029">
    <property type="protein sequence ID" value="MBC8333890.1"/>
    <property type="molecule type" value="Genomic_DNA"/>
</dbReference>
<dbReference type="PANTHER" id="PTHR34388:SF1">
    <property type="entry name" value="DNA POLYMERASE III SUBUNIT DELTA"/>
    <property type="match status" value="1"/>
</dbReference>
<evidence type="ECO:0000256" key="4">
    <source>
        <dbReference type="ARBA" id="ARBA00022695"/>
    </source>
</evidence>
<evidence type="ECO:0000256" key="5">
    <source>
        <dbReference type="ARBA" id="ARBA00022705"/>
    </source>
</evidence>
<evidence type="ECO:0000256" key="1">
    <source>
        <dbReference type="ARBA" id="ARBA00012417"/>
    </source>
</evidence>
<name>A0A8J6NHG0_9CHLR</name>
<feature type="domain" description="DNA polymerase III delta N-terminal" evidence="9">
    <location>
        <begin position="10"/>
        <end position="117"/>
    </location>
</feature>
<evidence type="ECO:0000256" key="7">
    <source>
        <dbReference type="ARBA" id="ARBA00034754"/>
    </source>
</evidence>
<comment type="catalytic activity">
    <reaction evidence="8">
        <text>DNA(n) + a 2'-deoxyribonucleoside 5'-triphosphate = DNA(n+1) + diphosphate</text>
        <dbReference type="Rhea" id="RHEA:22508"/>
        <dbReference type="Rhea" id="RHEA-COMP:17339"/>
        <dbReference type="Rhea" id="RHEA-COMP:17340"/>
        <dbReference type="ChEBI" id="CHEBI:33019"/>
        <dbReference type="ChEBI" id="CHEBI:61560"/>
        <dbReference type="ChEBI" id="CHEBI:173112"/>
        <dbReference type="EC" id="2.7.7.7"/>
    </reaction>
</comment>
<dbReference type="Gene3D" id="1.20.272.10">
    <property type="match status" value="1"/>
</dbReference>
<keyword evidence="4 11" id="KW-0548">Nucleotidyltransferase</keyword>
<comment type="similarity">
    <text evidence="7">Belongs to the DNA polymerase HolA subunit family.</text>
</comment>
<evidence type="ECO:0000256" key="6">
    <source>
        <dbReference type="ARBA" id="ARBA00022932"/>
    </source>
</evidence>
<dbReference type="SUPFAM" id="SSF52540">
    <property type="entry name" value="P-loop containing nucleoside triphosphate hydrolases"/>
    <property type="match status" value="1"/>
</dbReference>
<dbReference type="Gene3D" id="1.10.8.60">
    <property type="match status" value="1"/>
</dbReference>
<evidence type="ECO:0000256" key="3">
    <source>
        <dbReference type="ARBA" id="ARBA00022679"/>
    </source>
</evidence>